<comment type="caution">
    <text evidence="2">The sequence shown here is derived from an EMBL/GenBank/DDBJ whole genome shotgun (WGS) entry which is preliminary data.</text>
</comment>
<dbReference type="Proteomes" id="UP000784294">
    <property type="component" value="Unassembled WGS sequence"/>
</dbReference>
<dbReference type="EMBL" id="CAAALY010010356">
    <property type="protein sequence ID" value="VEL10939.1"/>
    <property type="molecule type" value="Genomic_DNA"/>
</dbReference>
<keyword evidence="3" id="KW-1185">Reference proteome</keyword>
<gene>
    <name evidence="2" type="ORF">PXEA_LOCUS4379</name>
</gene>
<dbReference type="AlphaFoldDB" id="A0A3S5FC86"/>
<feature type="compositionally biased region" description="Basic and acidic residues" evidence="1">
    <location>
        <begin position="69"/>
        <end position="82"/>
    </location>
</feature>
<evidence type="ECO:0000313" key="2">
    <source>
        <dbReference type="EMBL" id="VEL10939.1"/>
    </source>
</evidence>
<proteinExistence type="predicted"/>
<organism evidence="2 3">
    <name type="scientific">Protopolystoma xenopodis</name>
    <dbReference type="NCBI Taxonomy" id="117903"/>
    <lineage>
        <taxon>Eukaryota</taxon>
        <taxon>Metazoa</taxon>
        <taxon>Spiralia</taxon>
        <taxon>Lophotrochozoa</taxon>
        <taxon>Platyhelminthes</taxon>
        <taxon>Monogenea</taxon>
        <taxon>Polyopisthocotylea</taxon>
        <taxon>Polystomatidea</taxon>
        <taxon>Polystomatidae</taxon>
        <taxon>Protopolystoma</taxon>
    </lineage>
</organism>
<reference evidence="2" key="1">
    <citation type="submission" date="2018-11" db="EMBL/GenBank/DDBJ databases">
        <authorList>
            <consortium name="Pathogen Informatics"/>
        </authorList>
    </citation>
    <scope>NUCLEOTIDE SEQUENCE</scope>
</reference>
<sequence length="160" mass="17720">MEASQTNDSQGVAESNSTQPKPVAEDFPALPGSDTSFSKPPFELGASALYKDVETSHQNRNHWFTKQSKGHELEKKEKKKQDTQQVISRKQPQTAQQIPPLVKQEQDSGNSGQTGKHQEKSKIDATNEDNDASCPKETYLGIPITEDTETLIFAKVCFEA</sequence>
<feature type="compositionally biased region" description="Polar residues" evidence="1">
    <location>
        <begin position="83"/>
        <end position="97"/>
    </location>
</feature>
<feature type="region of interest" description="Disordered" evidence="1">
    <location>
        <begin position="1"/>
        <end position="42"/>
    </location>
</feature>
<evidence type="ECO:0000256" key="1">
    <source>
        <dbReference type="SAM" id="MobiDB-lite"/>
    </source>
</evidence>
<accession>A0A3S5FC86</accession>
<feature type="compositionally biased region" description="Basic and acidic residues" evidence="1">
    <location>
        <begin position="116"/>
        <end position="125"/>
    </location>
</feature>
<feature type="compositionally biased region" description="Polar residues" evidence="1">
    <location>
        <begin position="1"/>
        <end position="20"/>
    </location>
</feature>
<evidence type="ECO:0000313" key="3">
    <source>
        <dbReference type="Proteomes" id="UP000784294"/>
    </source>
</evidence>
<name>A0A3S5FC86_9PLAT</name>
<feature type="region of interest" description="Disordered" evidence="1">
    <location>
        <begin position="60"/>
        <end position="137"/>
    </location>
</feature>
<protein>
    <submittedName>
        <fullName evidence="2">Uncharacterized protein</fullName>
    </submittedName>
</protein>